<accession>A0A0A0D2Y2</accession>
<dbReference type="PANTHER" id="PTHR11104">
    <property type="entry name" value="AMINOGLYCOSIDE N3-ACETYLTRANSFERASE"/>
    <property type="match status" value="1"/>
</dbReference>
<evidence type="ECO:0000256" key="2">
    <source>
        <dbReference type="ARBA" id="ARBA00012882"/>
    </source>
</evidence>
<dbReference type="Proteomes" id="UP000029995">
    <property type="component" value="Unassembled WGS sequence"/>
</dbReference>
<dbReference type="Pfam" id="PF02522">
    <property type="entry name" value="Antibiotic_NAT"/>
    <property type="match status" value="1"/>
</dbReference>
<keyword evidence="4 5" id="KW-0012">Acyltransferase</keyword>
<dbReference type="AlphaFoldDB" id="A0A0A0D2Y2"/>
<dbReference type="GO" id="GO:0046677">
    <property type="term" value="P:response to antibiotic"/>
    <property type="evidence" value="ECO:0007669"/>
    <property type="project" value="UniProtKB-KW"/>
</dbReference>
<name>A0A0A0D2Y2_9PROT</name>
<keyword evidence="5" id="KW-0046">Antibiotic resistance</keyword>
<protein>
    <recommendedName>
        <fullName evidence="2 5">Aminoglycoside N(3)-acetyltransferase</fullName>
        <ecNumber evidence="5">2.3.1.-</ecNumber>
    </recommendedName>
</protein>
<dbReference type="RefSeq" id="WP_034840428.1">
    <property type="nucleotide sequence ID" value="NZ_JANX01000226.1"/>
</dbReference>
<comment type="catalytic activity">
    <reaction evidence="5">
        <text>a 2-deoxystreptamine antibiotic + acetyl-CoA = an N(3)-acetyl-2-deoxystreptamine antibiotic + CoA + H(+)</text>
        <dbReference type="Rhea" id="RHEA:12665"/>
        <dbReference type="ChEBI" id="CHEBI:15378"/>
        <dbReference type="ChEBI" id="CHEBI:57287"/>
        <dbReference type="ChEBI" id="CHEBI:57288"/>
        <dbReference type="ChEBI" id="CHEBI:57921"/>
        <dbReference type="ChEBI" id="CHEBI:77452"/>
        <dbReference type="EC" id="2.3.1.81"/>
    </reaction>
</comment>
<dbReference type="NCBIfam" id="NF033082">
    <property type="entry name" value="AAC_3"/>
    <property type="match status" value="1"/>
</dbReference>
<dbReference type="EMBL" id="JANX01000226">
    <property type="protein sequence ID" value="KGM33086.1"/>
    <property type="molecule type" value="Genomic_DNA"/>
</dbReference>
<dbReference type="PANTHER" id="PTHR11104:SF0">
    <property type="entry name" value="SPBETA PROPHAGE-DERIVED AMINOGLYCOSIDE N(3')-ACETYLTRANSFERASE-LIKE PROTEIN YOKD"/>
    <property type="match status" value="1"/>
</dbReference>
<dbReference type="GO" id="GO:0046353">
    <property type="term" value="F:aminoglycoside 3-N-acetyltransferase activity"/>
    <property type="evidence" value="ECO:0007669"/>
    <property type="project" value="UniProtKB-EC"/>
</dbReference>
<proteinExistence type="inferred from homology"/>
<dbReference type="SUPFAM" id="SSF110710">
    <property type="entry name" value="TTHA0583/YokD-like"/>
    <property type="match status" value="1"/>
</dbReference>
<sequence length="271" mass="29148">MPAQIHTRRTLAAQLRRLGLEAGDSVMVHAALRSAGRILGGPDALIDALHDTIGPDGTILVYTDWSDDYHDLLDDDGHVPAELRDDIPPFDPAASRARRFNGAIAELVRTRPGAQRSANPGASCAAVGGRADWFTADHALDYGYGVRSPFARLVQACGKVLMLGAPLDAMSLLHHAEHIAPIPGKRVVRAEVPLLLDGRTVWRRFEEFDTSDPVVDGLPEGYFATVVEDFLATGRGARGPVGDAASVLVAAPEMTDFAVRWLEDRCGRSEA</sequence>
<evidence type="ECO:0000256" key="3">
    <source>
        <dbReference type="ARBA" id="ARBA00022679"/>
    </source>
</evidence>
<reference evidence="6 7" key="1">
    <citation type="submission" date="2014-01" db="EMBL/GenBank/DDBJ databases">
        <title>Genome sequence determination for a cystic fibrosis isolate, Inquilinus limosus.</title>
        <authorList>
            <person name="Pino M."/>
            <person name="Di Conza J."/>
            <person name="Gutkind G."/>
        </authorList>
    </citation>
    <scope>NUCLEOTIDE SEQUENCE [LARGE SCALE GENOMIC DNA]</scope>
    <source>
        <strain evidence="6 7">MP06</strain>
    </source>
</reference>
<organism evidence="6 7">
    <name type="scientific">Inquilinus limosus MP06</name>
    <dbReference type="NCBI Taxonomy" id="1398085"/>
    <lineage>
        <taxon>Bacteria</taxon>
        <taxon>Pseudomonadati</taxon>
        <taxon>Pseudomonadota</taxon>
        <taxon>Alphaproteobacteria</taxon>
        <taxon>Rhodospirillales</taxon>
        <taxon>Rhodospirillaceae</taxon>
        <taxon>Inquilinus</taxon>
    </lineage>
</organism>
<gene>
    <name evidence="6" type="ORF">P409_17745</name>
</gene>
<evidence type="ECO:0000313" key="7">
    <source>
        <dbReference type="Proteomes" id="UP000029995"/>
    </source>
</evidence>
<comment type="similarity">
    <text evidence="1 5">Belongs to the antibiotic N-acetyltransferase family.</text>
</comment>
<dbReference type="InterPro" id="IPR028345">
    <property type="entry name" value="Antibiotic_NAT-like"/>
</dbReference>
<dbReference type="InterPro" id="IPR003679">
    <property type="entry name" value="Amioglycoside_AcTrfase"/>
</dbReference>
<dbReference type="OrthoDB" id="7330654at2"/>
<evidence type="ECO:0000256" key="5">
    <source>
        <dbReference type="RuleBase" id="RU365031"/>
    </source>
</evidence>
<comment type="caution">
    <text evidence="6">The sequence shown here is derived from an EMBL/GenBank/DDBJ whole genome shotgun (WGS) entry which is preliminary data.</text>
</comment>
<evidence type="ECO:0000256" key="1">
    <source>
        <dbReference type="ARBA" id="ARBA00006383"/>
    </source>
</evidence>
<keyword evidence="3 5" id="KW-0808">Transferase</keyword>
<evidence type="ECO:0000256" key="4">
    <source>
        <dbReference type="ARBA" id="ARBA00023315"/>
    </source>
</evidence>
<dbReference type="EC" id="2.3.1.-" evidence="5"/>
<evidence type="ECO:0000313" key="6">
    <source>
        <dbReference type="EMBL" id="KGM33086.1"/>
    </source>
</evidence>